<dbReference type="EMBL" id="CP139368">
    <property type="protein sequence ID" value="WPR89448.1"/>
    <property type="molecule type" value="Genomic_DNA"/>
</dbReference>
<accession>A0ABZ0SNQ5</accession>
<dbReference type="PANTHER" id="PTHR43085:SF1">
    <property type="entry name" value="PSEUDOURIDINE KINASE-RELATED"/>
    <property type="match status" value="1"/>
</dbReference>
<protein>
    <submittedName>
        <fullName evidence="7">Carbohydrate kinase</fullName>
        <ecNumber evidence="7">2.7.1.-</ecNumber>
    </submittedName>
</protein>
<dbReference type="GO" id="GO:0016301">
    <property type="term" value="F:kinase activity"/>
    <property type="evidence" value="ECO:0007669"/>
    <property type="project" value="UniProtKB-KW"/>
</dbReference>
<evidence type="ECO:0000259" key="6">
    <source>
        <dbReference type="Pfam" id="PF00294"/>
    </source>
</evidence>
<keyword evidence="5" id="KW-0067">ATP-binding</keyword>
<dbReference type="InterPro" id="IPR011611">
    <property type="entry name" value="PfkB_dom"/>
</dbReference>
<dbReference type="InterPro" id="IPR050306">
    <property type="entry name" value="PfkB_Carbo_kinase"/>
</dbReference>
<evidence type="ECO:0000313" key="7">
    <source>
        <dbReference type="EMBL" id="WPR89448.1"/>
    </source>
</evidence>
<dbReference type="EC" id="2.7.1.-" evidence="7"/>
<dbReference type="PROSITE" id="PS00583">
    <property type="entry name" value="PFKB_KINASES_1"/>
    <property type="match status" value="1"/>
</dbReference>
<sequence length="322" mass="33192">MTSIPLSDTAPASAADGHPILVVGESLIDIVDRGGELTRHVGGSPLNVAFGLGRLGIPTVFATEFGDDEDGDDIVRHLASAGVRIERTDAADRRTSSARALIGADGSASYEFDLEWDFTLTPVVSDVIAVHVGSIGALRPPGADRVLALVEALPEDVLVTFDPNIRPALVPSRQETRVLVEHYAARAPVVKLSDEDAAWLYPDGGVPERLLACGARLVAVTAGAEGSTLHTEGATVHVPARPTRAIDTIGAGDAYMTGLIAAIVSRLGVRRVLAETLQPADLASIGHVAAVAASITVSRAGAVPPTAAELERALSDSAPAPA</sequence>
<organism evidence="7 8">
    <name type="scientific">Microbacterium rhizosphaerae</name>
    <dbReference type="NCBI Taxonomy" id="1678237"/>
    <lineage>
        <taxon>Bacteria</taxon>
        <taxon>Bacillati</taxon>
        <taxon>Actinomycetota</taxon>
        <taxon>Actinomycetes</taxon>
        <taxon>Micrococcales</taxon>
        <taxon>Microbacteriaceae</taxon>
        <taxon>Microbacterium</taxon>
    </lineage>
</organism>
<evidence type="ECO:0000256" key="4">
    <source>
        <dbReference type="ARBA" id="ARBA00022777"/>
    </source>
</evidence>
<keyword evidence="8" id="KW-1185">Reference proteome</keyword>
<dbReference type="SUPFAM" id="SSF53613">
    <property type="entry name" value="Ribokinase-like"/>
    <property type="match status" value="1"/>
</dbReference>
<proteinExistence type="inferred from homology"/>
<dbReference type="CDD" id="cd01167">
    <property type="entry name" value="bac_FRK"/>
    <property type="match status" value="1"/>
</dbReference>
<dbReference type="Pfam" id="PF00294">
    <property type="entry name" value="PfkB"/>
    <property type="match status" value="1"/>
</dbReference>
<dbReference type="Gene3D" id="3.40.1190.20">
    <property type="match status" value="1"/>
</dbReference>
<evidence type="ECO:0000313" key="8">
    <source>
        <dbReference type="Proteomes" id="UP001323798"/>
    </source>
</evidence>
<gene>
    <name evidence="7" type="ORF">SM116_17075</name>
</gene>
<comment type="similarity">
    <text evidence="1">Belongs to the carbohydrate kinase PfkB family.</text>
</comment>
<keyword evidence="2 7" id="KW-0808">Transferase</keyword>
<evidence type="ECO:0000256" key="2">
    <source>
        <dbReference type="ARBA" id="ARBA00022679"/>
    </source>
</evidence>
<evidence type="ECO:0000256" key="5">
    <source>
        <dbReference type="ARBA" id="ARBA00022840"/>
    </source>
</evidence>
<dbReference type="InterPro" id="IPR029056">
    <property type="entry name" value="Ribokinase-like"/>
</dbReference>
<name>A0ABZ0SNQ5_9MICO</name>
<dbReference type="RefSeq" id="WP_320942164.1">
    <property type="nucleotide sequence ID" value="NZ_BAABEU010000001.1"/>
</dbReference>
<keyword evidence="4 7" id="KW-0418">Kinase</keyword>
<keyword evidence="3" id="KW-0547">Nucleotide-binding</keyword>
<evidence type="ECO:0000256" key="1">
    <source>
        <dbReference type="ARBA" id="ARBA00010688"/>
    </source>
</evidence>
<feature type="domain" description="Carbohydrate kinase PfkB" evidence="6">
    <location>
        <begin position="31"/>
        <end position="304"/>
    </location>
</feature>
<dbReference type="InterPro" id="IPR002173">
    <property type="entry name" value="Carboh/pur_kinase_PfkB_CS"/>
</dbReference>
<dbReference type="PANTHER" id="PTHR43085">
    <property type="entry name" value="HEXOKINASE FAMILY MEMBER"/>
    <property type="match status" value="1"/>
</dbReference>
<dbReference type="Proteomes" id="UP001323798">
    <property type="component" value="Chromosome"/>
</dbReference>
<reference evidence="7 8" key="1">
    <citation type="submission" date="2023-11" db="EMBL/GenBank/DDBJ databases">
        <title>Genome sequence of Microbacterium rhizosphaerae KACC 19337.</title>
        <authorList>
            <person name="Choi H."/>
            <person name="Kim S."/>
            <person name="Kim Y."/>
            <person name="Kwon S.-W."/>
            <person name="Heo J."/>
        </authorList>
    </citation>
    <scope>NUCLEOTIDE SEQUENCE [LARGE SCALE GENOMIC DNA]</scope>
    <source>
        <strain evidence="7 8">KACC 19337</strain>
    </source>
</reference>
<evidence type="ECO:0000256" key="3">
    <source>
        <dbReference type="ARBA" id="ARBA00022741"/>
    </source>
</evidence>